<evidence type="ECO:0000256" key="4">
    <source>
        <dbReference type="ARBA" id="ARBA00023157"/>
    </source>
</evidence>
<evidence type="ECO:0000259" key="8">
    <source>
        <dbReference type="PROSITE" id="PS50835"/>
    </source>
</evidence>
<sequence>MSLPKLWGFHHILLLSVFTGAANGYYNYHLSKCIYNSSDFSDMVFLDGYYFNKYLYVQFNSTVGKFVGFTEFGVKAAENWNKDPAILQQFRAEVDRFCKPNAELYKTAIHDKAVAPAVKLSLVKQGDSRHPSLLMCSAYDFYPEKIKVSWLRDGVVVTSDVTSTEKMPNGDWYHQIHTELEYTPKAGEKISCMVEHAGFQKPMIYDWNPPLPEFEWNTPLLFTAGAAGLMLEIIIAAAGFIYYKSTSTDEIPVLH</sequence>
<keyword evidence="2 6" id="KW-0812">Transmembrane</keyword>
<dbReference type="Gene3D" id="2.60.40.10">
    <property type="entry name" value="Immunoglobulins"/>
    <property type="match status" value="1"/>
</dbReference>
<dbReference type="AlphaFoldDB" id="A0A0R7EXL7"/>
<accession>A0A0R7EXL7</accession>
<name>A0A0R7EXL7_SCHPR</name>
<dbReference type="GO" id="GO:0042613">
    <property type="term" value="C:MHC class II protein complex"/>
    <property type="evidence" value="ECO:0007669"/>
    <property type="project" value="InterPro"/>
</dbReference>
<dbReference type="SUPFAM" id="SSF54452">
    <property type="entry name" value="MHC antigen-recognition domain"/>
    <property type="match status" value="1"/>
</dbReference>
<reference evidence="9" key="1">
    <citation type="submission" date="2014-10" db="EMBL/GenBank/DDBJ databases">
        <authorList>
            <person name="Robin F."/>
            <person name="Le Brun C."/>
        </authorList>
    </citation>
    <scope>NUCLEOTIDE SEQUENCE</scope>
</reference>
<dbReference type="SUPFAM" id="SSF48726">
    <property type="entry name" value="Immunoglobulin"/>
    <property type="match status" value="1"/>
</dbReference>
<dbReference type="InterPro" id="IPR014745">
    <property type="entry name" value="MHC_II_a/b_N"/>
</dbReference>
<dbReference type="SMART" id="SM00921">
    <property type="entry name" value="MHC_II_beta"/>
    <property type="match status" value="1"/>
</dbReference>
<feature type="chain" id="PRO_5006587666" evidence="7">
    <location>
        <begin position="25"/>
        <end position="255"/>
    </location>
</feature>
<dbReference type="GO" id="GO:0019882">
    <property type="term" value="P:antigen processing and presentation"/>
    <property type="evidence" value="ECO:0007669"/>
    <property type="project" value="InterPro"/>
</dbReference>
<keyword evidence="3 6" id="KW-1133">Transmembrane helix</keyword>
<keyword evidence="4" id="KW-1015">Disulfide bond</keyword>
<dbReference type="InterPro" id="IPR050160">
    <property type="entry name" value="MHC/Immunoglobulin"/>
</dbReference>
<dbReference type="InterPro" id="IPR011162">
    <property type="entry name" value="MHC_I/II-like_Ag-recog"/>
</dbReference>
<dbReference type="SMART" id="SM00407">
    <property type="entry name" value="IGc1"/>
    <property type="match status" value="1"/>
</dbReference>
<protein>
    <submittedName>
        <fullName evidence="9">MHC class II beta chain</fullName>
    </submittedName>
</protein>
<evidence type="ECO:0000256" key="5">
    <source>
        <dbReference type="ARBA" id="ARBA00023180"/>
    </source>
</evidence>
<dbReference type="InterPro" id="IPR013783">
    <property type="entry name" value="Ig-like_fold"/>
</dbReference>
<dbReference type="Gene3D" id="3.10.320.10">
    <property type="entry name" value="Class II Histocompatibility Antigen, M Beta Chain, Chain B, domain 1"/>
    <property type="match status" value="1"/>
</dbReference>
<feature type="signal peptide" evidence="7">
    <location>
        <begin position="1"/>
        <end position="24"/>
    </location>
</feature>
<comment type="subcellular location">
    <subcellularLocation>
        <location evidence="1">Membrane</location>
        <topology evidence="1">Single-pass type I membrane protein</topology>
    </subcellularLocation>
</comment>
<evidence type="ECO:0000256" key="1">
    <source>
        <dbReference type="ARBA" id="ARBA00004479"/>
    </source>
</evidence>
<organism evidence="9">
    <name type="scientific">Schizothorax prenanti</name>
    <name type="common">Oreinus prenanti</name>
    <dbReference type="NCBI Taxonomy" id="75362"/>
    <lineage>
        <taxon>Eukaryota</taxon>
        <taxon>Metazoa</taxon>
        <taxon>Chordata</taxon>
        <taxon>Craniata</taxon>
        <taxon>Vertebrata</taxon>
        <taxon>Euteleostomi</taxon>
        <taxon>Actinopterygii</taxon>
        <taxon>Neopterygii</taxon>
        <taxon>Teleostei</taxon>
        <taxon>Ostariophysi</taxon>
        <taxon>Cypriniformes</taxon>
        <taxon>Cyprinidae</taxon>
        <taxon>Schizothoracinae</taxon>
        <taxon>Schizothorax</taxon>
    </lineage>
</organism>
<dbReference type="InterPro" id="IPR036179">
    <property type="entry name" value="Ig-like_dom_sf"/>
</dbReference>
<dbReference type="PANTHER" id="PTHR19944:SF99">
    <property type="entry name" value="HLA CLASS II HISTOCOMPATIBILITY ANTIGEN, DRB1 BETA CHAIN"/>
    <property type="match status" value="1"/>
</dbReference>
<feature type="transmembrane region" description="Helical" evidence="6">
    <location>
        <begin position="220"/>
        <end position="243"/>
    </location>
</feature>
<feature type="domain" description="Ig-like" evidence="8">
    <location>
        <begin position="116"/>
        <end position="196"/>
    </location>
</feature>
<evidence type="ECO:0000256" key="7">
    <source>
        <dbReference type="SAM" id="SignalP"/>
    </source>
</evidence>
<evidence type="ECO:0000256" key="2">
    <source>
        <dbReference type="ARBA" id="ARBA00022692"/>
    </source>
</evidence>
<keyword evidence="6" id="KW-0472">Membrane</keyword>
<dbReference type="InterPro" id="IPR007110">
    <property type="entry name" value="Ig-like_dom"/>
</dbReference>
<dbReference type="PANTHER" id="PTHR19944">
    <property type="entry name" value="MHC CLASS II-RELATED"/>
    <property type="match status" value="1"/>
</dbReference>
<evidence type="ECO:0000256" key="6">
    <source>
        <dbReference type="SAM" id="Phobius"/>
    </source>
</evidence>
<dbReference type="PROSITE" id="PS50835">
    <property type="entry name" value="IG_LIKE"/>
    <property type="match status" value="1"/>
</dbReference>
<dbReference type="Pfam" id="PF00969">
    <property type="entry name" value="MHC_II_beta"/>
    <property type="match status" value="1"/>
</dbReference>
<keyword evidence="5" id="KW-0325">Glycoprotein</keyword>
<keyword evidence="7" id="KW-0732">Signal</keyword>
<evidence type="ECO:0000313" key="9">
    <source>
        <dbReference type="EMBL" id="AKN79604.1"/>
    </source>
</evidence>
<evidence type="ECO:0000256" key="3">
    <source>
        <dbReference type="ARBA" id="ARBA00022989"/>
    </source>
</evidence>
<dbReference type="InterPro" id="IPR000353">
    <property type="entry name" value="MHC_II_b_N"/>
</dbReference>
<dbReference type="EMBL" id="KM887157">
    <property type="protein sequence ID" value="AKN79604.1"/>
    <property type="molecule type" value="mRNA"/>
</dbReference>
<proteinExistence type="evidence at transcript level"/>
<dbReference type="GO" id="GO:0006955">
    <property type="term" value="P:immune response"/>
    <property type="evidence" value="ECO:0007669"/>
    <property type="project" value="InterPro"/>
</dbReference>
<dbReference type="InterPro" id="IPR003597">
    <property type="entry name" value="Ig_C1-set"/>
</dbReference>
<dbReference type="Pfam" id="PF07654">
    <property type="entry name" value="C1-set"/>
    <property type="match status" value="1"/>
</dbReference>